<proteinExistence type="predicted"/>
<organism evidence="1 2">
    <name type="scientific">Sulfobacillus benefaciens</name>
    <dbReference type="NCBI Taxonomy" id="453960"/>
    <lineage>
        <taxon>Bacteria</taxon>
        <taxon>Bacillati</taxon>
        <taxon>Bacillota</taxon>
        <taxon>Clostridia</taxon>
        <taxon>Eubacteriales</taxon>
        <taxon>Clostridiales Family XVII. Incertae Sedis</taxon>
        <taxon>Sulfobacillus</taxon>
    </lineage>
</organism>
<dbReference type="Proteomes" id="UP000242699">
    <property type="component" value="Unassembled WGS sequence"/>
</dbReference>
<evidence type="ECO:0000313" key="2">
    <source>
        <dbReference type="Proteomes" id="UP000242699"/>
    </source>
</evidence>
<reference evidence="1 2" key="1">
    <citation type="journal article" date="2014" name="BMC Genomics">
        <title>Comparison of environmental and isolate Sulfobacillus genomes reveals diverse carbon, sulfur, nitrogen, and hydrogen metabolisms.</title>
        <authorList>
            <person name="Justice N.B."/>
            <person name="Norman A."/>
            <person name="Brown C.T."/>
            <person name="Singh A."/>
            <person name="Thomas B.C."/>
            <person name="Banfield J.F."/>
        </authorList>
    </citation>
    <scope>NUCLEOTIDE SEQUENCE [LARGE SCALE GENOMIC DNA]</scope>
    <source>
        <strain evidence="1">AMDSBA1</strain>
    </source>
</reference>
<gene>
    <name evidence="1" type="ORF">C7B43_08135</name>
</gene>
<comment type="caution">
    <text evidence="1">The sequence shown here is derived from an EMBL/GenBank/DDBJ whole genome shotgun (WGS) entry which is preliminary data.</text>
</comment>
<accession>A0A2T2X580</accession>
<name>A0A2T2X580_9FIRM</name>
<dbReference type="AlphaFoldDB" id="A0A2T2X580"/>
<dbReference type="EMBL" id="PXYT01000015">
    <property type="protein sequence ID" value="PSR29617.1"/>
    <property type="molecule type" value="Genomic_DNA"/>
</dbReference>
<evidence type="ECO:0000313" key="1">
    <source>
        <dbReference type="EMBL" id="PSR29617.1"/>
    </source>
</evidence>
<sequence length="64" mass="7260">MLRSEPPSIVELAPGQQFVDHAGHFPCCQHQRPLVWMVGGFAALVDVECFELRVEHTNPVDRFD</sequence>
<protein>
    <submittedName>
        <fullName evidence="1">Uncharacterized protein</fullName>
    </submittedName>
</protein>